<dbReference type="FunFam" id="3.30.2130.10:FF:000001">
    <property type="entry name" value="Bifunctional aspartokinase/homoserine dehydrogenase"/>
    <property type="match status" value="1"/>
</dbReference>
<evidence type="ECO:0000256" key="5">
    <source>
        <dbReference type="ARBA" id="ARBA00010122"/>
    </source>
</evidence>
<comment type="pathway">
    <text evidence="4 15">Amino-acid biosynthesis; L-threonine biosynthesis; L-threonine from L-aspartate: step 1/5.</text>
</comment>
<dbReference type="InterPro" id="IPR005260">
    <property type="entry name" value="Asp_kin_monofn"/>
</dbReference>
<dbReference type="InterPro" id="IPR042199">
    <property type="entry name" value="AsparK_Bifunc_asparK/hSer_DH"/>
</dbReference>
<dbReference type="PIRSF" id="PIRSF000726">
    <property type="entry name" value="Asp_kin"/>
    <property type="match status" value="1"/>
</dbReference>
<feature type="binding site" evidence="13">
    <location>
        <position position="125"/>
    </location>
    <ligand>
        <name>substrate</name>
    </ligand>
</feature>
<comment type="pathway">
    <text evidence="3 15">Amino-acid biosynthesis; L-methionine biosynthesis via de novo pathway; L-homoserine from L-aspartate: step 1/3.</text>
</comment>
<dbReference type="InterPro" id="IPR036393">
    <property type="entry name" value="AceGlu_kinase-like_sf"/>
</dbReference>
<dbReference type="GO" id="GO:0005524">
    <property type="term" value="F:ATP binding"/>
    <property type="evidence" value="ECO:0007669"/>
    <property type="project" value="UniProtKB-KW"/>
</dbReference>
<dbReference type="SUPFAM" id="SSF53633">
    <property type="entry name" value="Carbamate kinase-like"/>
    <property type="match status" value="1"/>
</dbReference>
<dbReference type="GO" id="GO:0009089">
    <property type="term" value="P:lysine biosynthetic process via diaminopimelate"/>
    <property type="evidence" value="ECO:0007669"/>
    <property type="project" value="InterPro"/>
</dbReference>
<dbReference type="InterPro" id="IPR018042">
    <property type="entry name" value="Aspartate_kinase_CS"/>
</dbReference>
<evidence type="ECO:0000256" key="3">
    <source>
        <dbReference type="ARBA" id="ARBA00004986"/>
    </source>
</evidence>
<dbReference type="Pfam" id="PF22468">
    <property type="entry name" value="ACT_9"/>
    <property type="match status" value="1"/>
</dbReference>
<dbReference type="GO" id="GO:0005829">
    <property type="term" value="C:cytosol"/>
    <property type="evidence" value="ECO:0007669"/>
    <property type="project" value="TreeGrafter"/>
</dbReference>
<organism evidence="17 18">
    <name type="scientific">Salinicoccus halodurans</name>
    <dbReference type="NCBI Taxonomy" id="407035"/>
    <lineage>
        <taxon>Bacteria</taxon>
        <taxon>Bacillati</taxon>
        <taxon>Bacillota</taxon>
        <taxon>Bacilli</taxon>
        <taxon>Bacillales</taxon>
        <taxon>Staphylococcaceae</taxon>
        <taxon>Salinicoccus</taxon>
    </lineage>
</organism>
<feature type="binding site" evidence="13">
    <location>
        <position position="55"/>
    </location>
    <ligand>
        <name>substrate</name>
    </ligand>
</feature>
<dbReference type="GO" id="GO:0004072">
    <property type="term" value="F:aspartate kinase activity"/>
    <property type="evidence" value="ECO:0007669"/>
    <property type="project" value="UniProtKB-EC"/>
</dbReference>
<dbReference type="PROSITE" id="PS51671">
    <property type="entry name" value="ACT"/>
    <property type="match status" value="1"/>
</dbReference>
<evidence type="ECO:0000256" key="7">
    <source>
        <dbReference type="ARBA" id="ARBA00022741"/>
    </source>
</evidence>
<dbReference type="Gene3D" id="3.30.2130.10">
    <property type="entry name" value="VC0802-like"/>
    <property type="match status" value="1"/>
</dbReference>
<dbReference type="PANTHER" id="PTHR21499:SF67">
    <property type="entry name" value="ASPARTOKINASE 3"/>
    <property type="match status" value="1"/>
</dbReference>
<dbReference type="CDD" id="cd04911">
    <property type="entry name" value="ACT_AKiii-YclM-BS_1"/>
    <property type="match status" value="1"/>
</dbReference>
<keyword evidence="10" id="KW-0220">Diaminopimelate biosynthesis</keyword>
<evidence type="ECO:0000256" key="11">
    <source>
        <dbReference type="ARBA" id="ARBA00023154"/>
    </source>
</evidence>
<accession>A0AA94HEE2</accession>
<evidence type="ECO:0000256" key="2">
    <source>
        <dbReference type="ARBA" id="ARBA00004766"/>
    </source>
</evidence>
<dbReference type="AlphaFoldDB" id="A0AA94HEE2"/>
<evidence type="ECO:0000313" key="17">
    <source>
        <dbReference type="EMBL" id="SFK57847.1"/>
    </source>
</evidence>
<evidence type="ECO:0000313" key="18">
    <source>
        <dbReference type="Proteomes" id="UP000183090"/>
    </source>
</evidence>
<dbReference type="InterPro" id="IPR002912">
    <property type="entry name" value="ACT_dom"/>
</dbReference>
<keyword evidence="7 13" id="KW-0547">Nucleotide-binding</keyword>
<dbReference type="Gene3D" id="3.40.1160.10">
    <property type="entry name" value="Acetylglutamate kinase-like"/>
    <property type="match status" value="1"/>
</dbReference>
<comment type="function">
    <text evidence="1">Catalyzes the phosphorylation of the beta-carboxyl group of aspartic acid with ATP to yield 4-phospho-L-aspartate, which is involved in the branched biosynthetic pathway leading to the biosynthesis of amino acids threonine, isoleucine and methionine.</text>
</comment>
<dbReference type="PROSITE" id="PS00324">
    <property type="entry name" value="ASPARTOKINASE"/>
    <property type="match status" value="1"/>
</dbReference>
<dbReference type="FunFam" id="3.40.1160.10:FF:000027">
    <property type="entry name" value="Aspartokinase"/>
    <property type="match status" value="1"/>
</dbReference>
<gene>
    <name evidence="17" type="ORF">SAMN05216235_0553</name>
</gene>
<dbReference type="Proteomes" id="UP000183090">
    <property type="component" value="Unassembled WGS sequence"/>
</dbReference>
<comment type="caution">
    <text evidence="17">The sequence shown here is derived from an EMBL/GenBank/DDBJ whole genome shotgun (WGS) entry which is preliminary data.</text>
</comment>
<comment type="catalytic activity">
    <reaction evidence="12 14">
        <text>L-aspartate + ATP = 4-phospho-L-aspartate + ADP</text>
        <dbReference type="Rhea" id="RHEA:23776"/>
        <dbReference type="ChEBI" id="CHEBI:29991"/>
        <dbReference type="ChEBI" id="CHEBI:30616"/>
        <dbReference type="ChEBI" id="CHEBI:57535"/>
        <dbReference type="ChEBI" id="CHEBI:456216"/>
        <dbReference type="EC" id="2.7.2.4"/>
    </reaction>
</comment>
<feature type="binding site" evidence="13">
    <location>
        <begin position="224"/>
        <end position="225"/>
    </location>
    <ligand>
        <name>ATP</name>
        <dbReference type="ChEBI" id="CHEBI:30616"/>
    </ligand>
</feature>
<dbReference type="Pfam" id="PF00696">
    <property type="entry name" value="AA_kinase"/>
    <property type="match status" value="1"/>
</dbReference>
<dbReference type="SUPFAM" id="SSF55021">
    <property type="entry name" value="ACT-like"/>
    <property type="match status" value="2"/>
</dbReference>
<evidence type="ECO:0000259" key="16">
    <source>
        <dbReference type="PROSITE" id="PS51671"/>
    </source>
</evidence>
<proteinExistence type="inferred from homology"/>
<evidence type="ECO:0000256" key="6">
    <source>
        <dbReference type="ARBA" id="ARBA00022679"/>
    </source>
</evidence>
<evidence type="ECO:0000256" key="9">
    <source>
        <dbReference type="ARBA" id="ARBA00022840"/>
    </source>
</evidence>
<dbReference type="EMBL" id="FOTB01000001">
    <property type="protein sequence ID" value="SFK57847.1"/>
    <property type="molecule type" value="Genomic_DNA"/>
</dbReference>
<evidence type="ECO:0000256" key="13">
    <source>
        <dbReference type="PIRSR" id="PIRSR000726-1"/>
    </source>
</evidence>
<sequence length="460" mass="51529">MRGVKIMKVVKFGGSSLSDAKQLEKVANIIKKDPARRIVVVSAPGRRFEDDIKVTDLLIALHGNKVTGLSTDDAMEQILERYELIINDLDISSDLLKDFKSILNRYLENIENKDRLLDALKSCGEDFNAQLLSEYLNKTGVPAKYMPPKEAGIRVTDEPSNAQLLPESYDALAKLDYTDHVLVIPGFFGVSETDQIVTFPRGGSDITGAIVARGVDAELYENFTDVSFIYSAHPGLIESPHAIKEITYREMRELSYAGFSVFHDEAIEPLYKNKTPIMIRNTNDPEVEGTKIVADREFIPEMPVIGISCDEGFTSITLRKYLMNRQIGFTRQLLQILEDHEINIEHIPSGIDNLSVIIRSNQFEGNSKLEDILKDIEEKLEPEDMYVEEDLVLLVIVGEGMKEHIGIATKTTSALSDNSVNISMINQGASEISMMFAIGIEDEEKALKAIYNNYFQHVSV</sequence>
<dbReference type="InterPro" id="IPR045865">
    <property type="entry name" value="ACT-like_dom_sf"/>
</dbReference>
<dbReference type="CDD" id="cd04245">
    <property type="entry name" value="AAK_AKiii-YclM-BS"/>
    <property type="match status" value="1"/>
</dbReference>
<evidence type="ECO:0000256" key="15">
    <source>
        <dbReference type="RuleBase" id="RU004249"/>
    </source>
</evidence>
<evidence type="ECO:0000256" key="12">
    <source>
        <dbReference type="ARBA" id="ARBA00047872"/>
    </source>
</evidence>
<dbReference type="PANTHER" id="PTHR21499">
    <property type="entry name" value="ASPARTATE KINASE"/>
    <property type="match status" value="1"/>
</dbReference>
<feature type="binding site" evidence="13">
    <location>
        <position position="230"/>
    </location>
    <ligand>
        <name>ATP</name>
        <dbReference type="ChEBI" id="CHEBI:30616"/>
    </ligand>
</feature>
<dbReference type="InterPro" id="IPR001048">
    <property type="entry name" value="Asp/Glu/Uridylate_kinase"/>
</dbReference>
<dbReference type="GO" id="GO:0019877">
    <property type="term" value="P:diaminopimelate biosynthetic process"/>
    <property type="evidence" value="ECO:0007669"/>
    <property type="project" value="UniProtKB-KW"/>
</dbReference>
<comment type="similarity">
    <text evidence="5 14">Belongs to the aspartokinase family.</text>
</comment>
<feature type="domain" description="ACT" evidence="16">
    <location>
        <begin position="396"/>
        <end position="460"/>
    </location>
</feature>
<evidence type="ECO:0000256" key="10">
    <source>
        <dbReference type="ARBA" id="ARBA00022915"/>
    </source>
</evidence>
<reference evidence="17 18" key="1">
    <citation type="submission" date="2016-10" db="EMBL/GenBank/DDBJ databases">
        <authorList>
            <person name="Varghese N."/>
            <person name="Submissions S."/>
        </authorList>
    </citation>
    <scope>NUCLEOTIDE SEQUENCE [LARGE SCALE GENOMIC DNA]</scope>
    <source>
        <strain evidence="17 18">CGMCC 1.6501</strain>
    </source>
</reference>
<dbReference type="EC" id="2.7.2.4" evidence="14"/>
<keyword evidence="6 14" id="KW-0808">Transferase</keyword>
<dbReference type="NCBIfam" id="TIGR00657">
    <property type="entry name" value="asp_kinases"/>
    <property type="match status" value="1"/>
</dbReference>
<dbReference type="CDD" id="cd04916">
    <property type="entry name" value="ACT_AKiii-YclM-BS_2"/>
    <property type="match status" value="1"/>
</dbReference>
<evidence type="ECO:0000256" key="1">
    <source>
        <dbReference type="ARBA" id="ARBA00003121"/>
    </source>
</evidence>
<dbReference type="Gene3D" id="1.20.120.1320">
    <property type="entry name" value="Aspartokinase, catalytic domain"/>
    <property type="match status" value="1"/>
</dbReference>
<feature type="binding site" evidence="13">
    <location>
        <begin position="11"/>
        <end position="14"/>
    </location>
    <ligand>
        <name>ATP</name>
        <dbReference type="ChEBI" id="CHEBI:30616"/>
    </ligand>
</feature>
<dbReference type="InterPro" id="IPR001341">
    <property type="entry name" value="Asp_kinase"/>
</dbReference>
<evidence type="ECO:0000256" key="14">
    <source>
        <dbReference type="RuleBase" id="RU003448"/>
    </source>
</evidence>
<dbReference type="InterPro" id="IPR054352">
    <property type="entry name" value="ACT_Aspartokinase"/>
</dbReference>
<keyword evidence="8 14" id="KW-0418">Kinase</keyword>
<evidence type="ECO:0000256" key="8">
    <source>
        <dbReference type="ARBA" id="ARBA00022777"/>
    </source>
</evidence>
<keyword evidence="9 13" id="KW-0067">ATP-binding</keyword>
<dbReference type="NCBIfam" id="NF006540">
    <property type="entry name" value="PRK09034.1"/>
    <property type="match status" value="1"/>
</dbReference>
<evidence type="ECO:0000256" key="4">
    <source>
        <dbReference type="ARBA" id="ARBA00005139"/>
    </source>
</evidence>
<comment type="pathway">
    <text evidence="2 15">Amino-acid biosynthesis; L-lysine biosynthesis via DAP pathway; (S)-tetrahydrodipicolinate from L-aspartate: step 1/4.</text>
</comment>
<protein>
    <recommendedName>
        <fullName evidence="14">Aspartokinase</fullName>
        <ecNumber evidence="14">2.7.2.4</ecNumber>
    </recommendedName>
</protein>
<dbReference type="InterPro" id="IPR035804">
    <property type="entry name" value="AKIII_YclM_N"/>
</dbReference>
<keyword evidence="15" id="KW-0028">Amino-acid biosynthesis</keyword>
<keyword evidence="11" id="KW-0457">Lysine biosynthesis</keyword>
<name>A0AA94HEE2_9STAP</name>
<dbReference type="GO" id="GO:0009090">
    <property type="term" value="P:homoserine biosynthetic process"/>
    <property type="evidence" value="ECO:0007669"/>
    <property type="project" value="TreeGrafter"/>
</dbReference>